<organism evidence="2 3">
    <name type="scientific">Polarella glacialis</name>
    <name type="common">Dinoflagellate</name>
    <dbReference type="NCBI Taxonomy" id="89957"/>
    <lineage>
        <taxon>Eukaryota</taxon>
        <taxon>Sar</taxon>
        <taxon>Alveolata</taxon>
        <taxon>Dinophyceae</taxon>
        <taxon>Suessiales</taxon>
        <taxon>Suessiaceae</taxon>
        <taxon>Polarella</taxon>
    </lineage>
</organism>
<evidence type="ECO:0000313" key="1">
    <source>
        <dbReference type="EMBL" id="CAE8644475.1"/>
    </source>
</evidence>
<name>A0A813JNF7_POLGL</name>
<reference evidence="2" key="1">
    <citation type="submission" date="2021-02" db="EMBL/GenBank/DDBJ databases">
        <authorList>
            <person name="Dougan E. K."/>
            <person name="Rhodes N."/>
            <person name="Thang M."/>
            <person name="Chan C."/>
        </authorList>
    </citation>
    <scope>NUCLEOTIDE SEQUENCE</scope>
</reference>
<dbReference type="Proteomes" id="UP000626109">
    <property type="component" value="Unassembled WGS sequence"/>
</dbReference>
<dbReference type="EMBL" id="CAJNNW010002600">
    <property type="protein sequence ID" value="CAE8644475.1"/>
    <property type="molecule type" value="Genomic_DNA"/>
</dbReference>
<dbReference type="EMBL" id="CAJNNW010026472">
    <property type="protein sequence ID" value="CAE8685687.1"/>
    <property type="molecule type" value="Genomic_DNA"/>
</dbReference>
<comment type="caution">
    <text evidence="2">The sequence shown here is derived from an EMBL/GenBank/DDBJ whole genome shotgun (WGS) entry which is preliminary data.</text>
</comment>
<evidence type="ECO:0000313" key="3">
    <source>
        <dbReference type="Proteomes" id="UP000626109"/>
    </source>
</evidence>
<protein>
    <submittedName>
        <fullName evidence="2">Uncharacterized protein</fullName>
    </submittedName>
</protein>
<evidence type="ECO:0000313" key="2">
    <source>
        <dbReference type="EMBL" id="CAE8685687.1"/>
    </source>
</evidence>
<gene>
    <name evidence="2" type="ORF">PGLA2088_LOCUS24601</name>
    <name evidence="1" type="ORF">PGLA2088_LOCUS3087</name>
</gene>
<proteinExistence type="predicted"/>
<accession>A0A813JNF7</accession>
<sequence>MDPADAPPADVQAAYAQLSGPGISLAGKVVLLAPAAPLPERAAAVHALIAAGRADWLAVVVQAAEGKAIVDLLCLCTSYALQATAEEAALAVGVVRSAVAALATRGSKVEALLRSMPASFIQAACDCAGKPAAGSMLVLWLEVSGEHKRALHERIFQDRALALNAARAGNLDVLKELDFGGYDVRRKPGAGGVFACCSPRPADVAKRRGHSECVAFFENLKNYPPPLVLGSNK</sequence>
<dbReference type="AlphaFoldDB" id="A0A813JNF7"/>